<dbReference type="OrthoDB" id="2423195at2759"/>
<gene>
    <name evidence="3" type="primary">ZNFX1_1</name>
    <name evidence="3" type="ORF">CU098_001297</name>
</gene>
<dbReference type="Proteomes" id="UP000253551">
    <property type="component" value="Unassembled WGS sequence"/>
</dbReference>
<dbReference type="CDD" id="cd06008">
    <property type="entry name" value="NF-X1-zinc-finger"/>
    <property type="match status" value="1"/>
</dbReference>
<dbReference type="InterPro" id="IPR041677">
    <property type="entry name" value="DNA2/NAM7_AAA_11"/>
</dbReference>
<dbReference type="InterPro" id="IPR041679">
    <property type="entry name" value="DNA2/NAM7-like_C"/>
</dbReference>
<proteinExistence type="predicted"/>
<evidence type="ECO:0000313" key="4">
    <source>
        <dbReference type="Proteomes" id="UP000253551"/>
    </source>
</evidence>
<comment type="caution">
    <text evidence="3">The sequence shown here is derived from an EMBL/GenBank/DDBJ whole genome shotgun (WGS) entry which is preliminary data.</text>
</comment>
<dbReference type="PANTHER" id="PTHR10887:SF341">
    <property type="entry name" value="NFX1-TYPE ZINC FINGER-CONTAINING PROTEIN 1"/>
    <property type="match status" value="1"/>
</dbReference>
<dbReference type="CDD" id="cd18808">
    <property type="entry name" value="SF1_C_Upf1"/>
    <property type="match status" value="1"/>
</dbReference>
<dbReference type="InterPro" id="IPR047187">
    <property type="entry name" value="SF1_C_Upf1"/>
</dbReference>
<organism evidence="3 4">
    <name type="scientific">Rhizopus stolonifer</name>
    <name type="common">Rhizopus nigricans</name>
    <dbReference type="NCBI Taxonomy" id="4846"/>
    <lineage>
        <taxon>Eukaryota</taxon>
        <taxon>Fungi</taxon>
        <taxon>Fungi incertae sedis</taxon>
        <taxon>Mucoromycota</taxon>
        <taxon>Mucoromycotina</taxon>
        <taxon>Mucoromycetes</taxon>
        <taxon>Mucorales</taxon>
        <taxon>Mucorineae</taxon>
        <taxon>Rhizopodaceae</taxon>
        <taxon>Rhizopus</taxon>
    </lineage>
</organism>
<reference evidence="3 4" key="1">
    <citation type="journal article" date="2018" name="G3 (Bethesda)">
        <title>Phylogenetic and Phylogenomic Definition of Rhizopus Species.</title>
        <authorList>
            <person name="Gryganskyi A.P."/>
            <person name="Golan J."/>
            <person name="Dolatabadi S."/>
            <person name="Mondo S."/>
            <person name="Robb S."/>
            <person name="Idnurm A."/>
            <person name="Muszewska A."/>
            <person name="Steczkiewicz K."/>
            <person name="Masonjones S."/>
            <person name="Liao H.L."/>
            <person name="Gajdeczka M.T."/>
            <person name="Anike F."/>
            <person name="Vuek A."/>
            <person name="Anishchenko I.M."/>
            <person name="Voigt K."/>
            <person name="de Hoog G.S."/>
            <person name="Smith M.E."/>
            <person name="Heitman J."/>
            <person name="Vilgalys R."/>
            <person name="Stajich J.E."/>
        </authorList>
    </citation>
    <scope>NUCLEOTIDE SEQUENCE [LARGE SCALE GENOMIC DNA]</scope>
    <source>
        <strain evidence="3 4">LSU 92-RS-03</strain>
    </source>
</reference>
<dbReference type="GO" id="GO:0031380">
    <property type="term" value="C:nuclear RNA-directed RNA polymerase complex"/>
    <property type="evidence" value="ECO:0007669"/>
    <property type="project" value="TreeGrafter"/>
</dbReference>
<dbReference type="Pfam" id="PF13086">
    <property type="entry name" value="AAA_11"/>
    <property type="match status" value="1"/>
</dbReference>
<dbReference type="Gene3D" id="3.40.50.300">
    <property type="entry name" value="P-loop containing nucleotide triphosphate hydrolases"/>
    <property type="match status" value="3"/>
</dbReference>
<evidence type="ECO:0000259" key="1">
    <source>
        <dbReference type="Pfam" id="PF13086"/>
    </source>
</evidence>
<name>A0A367JX90_RHIST</name>
<dbReference type="SUPFAM" id="SSF52540">
    <property type="entry name" value="P-loop containing nucleoside triphosphate hydrolases"/>
    <property type="match status" value="1"/>
</dbReference>
<evidence type="ECO:0000313" key="3">
    <source>
        <dbReference type="EMBL" id="RCH94553.1"/>
    </source>
</evidence>
<dbReference type="GO" id="GO:0004386">
    <property type="term" value="F:helicase activity"/>
    <property type="evidence" value="ECO:0007669"/>
    <property type="project" value="InterPro"/>
</dbReference>
<dbReference type="PANTHER" id="PTHR10887">
    <property type="entry name" value="DNA2/NAM7 HELICASE FAMILY"/>
    <property type="match status" value="1"/>
</dbReference>
<dbReference type="STRING" id="4846.A0A367JX90"/>
<protein>
    <submittedName>
        <fullName evidence="3">NFX1-type zinc finger-containing protein 1</fullName>
    </submittedName>
</protein>
<dbReference type="GO" id="GO:0031048">
    <property type="term" value="P:regulatory ncRNA-mediated heterochromatin formation"/>
    <property type="evidence" value="ECO:0007669"/>
    <property type="project" value="TreeGrafter"/>
</dbReference>
<feature type="domain" description="DNA2/NAM7 helicase-like C-terminal" evidence="2">
    <location>
        <begin position="863"/>
        <end position="1071"/>
    </location>
</feature>
<dbReference type="InterPro" id="IPR045055">
    <property type="entry name" value="DNA2/NAM7-like"/>
</dbReference>
<dbReference type="InterPro" id="IPR027417">
    <property type="entry name" value="P-loop_NTPase"/>
</dbReference>
<feature type="domain" description="DNA2/NAM7 helicase helicase" evidence="1">
    <location>
        <begin position="457"/>
        <end position="577"/>
    </location>
</feature>
<accession>A0A367JX90</accession>
<keyword evidence="4" id="KW-1185">Reference proteome</keyword>
<feature type="non-terminal residue" evidence="3">
    <location>
        <position position="1"/>
    </location>
</feature>
<dbReference type="EMBL" id="PJQM01002544">
    <property type="protein sequence ID" value="RCH94553.1"/>
    <property type="molecule type" value="Genomic_DNA"/>
</dbReference>
<sequence length="1301" mass="147189">SFHKKLGYILHNKLPELTPRTFGFLLESLVIAMESKPIHDKQTVDIAHKIWEAWSPFKIHFMRFINTYAYTPSDLRLMLRFSTILVQSTLRFEQELPIMDYMGIYKRIGNIVALESKTEMFECLRILKALPLKEVTKGSLCTDDLMFTLPLIPNAKSIMFETMGKINYLKEYEKLYQTVITNQTNDSWIEDILNYLITQFLLLREEMVGPAKKAIQDLLEESSTSEMKYPVYPNTTPKAFTILLHSSGPGVVFELGNMQDTDDIMADFEEGVLVLLLPEKSESESTASKSVKDTALMGQAIRASARSNGPILRLVSIQINKNDLRKLNWDIKYTMIVFRINAASTLSTLEWLYKTCFNMEKKHFSKVLTPRILAASNNLTTAQIKAWDESVLENALTINADATPYYIVDAEIDVSCIMANSHGNYRACPGKDIWPRDPLNMQNIPTTKLPPFYCLSPSQLESVKFAMSHRIAIISGAPGTGKTFMAAKLAQLLGEALTVGQFHQPVLVIAKSQSTLDDILSKAAATIPGIVRFGNEPFADNLMNKQITRLATISASDQNYRQHQQLERQLLRNQAKLNILLGLRAQAKDHDPSFLATTIPPQYRQMLEKDYIRTHGVESHISDVGIWTSWAHHDKRTKMFDSVTKVGYTQFKCAQWYLENEYIKRAGRGLLPIMDGHTIKNRFINVANLSVHVTSIANASCWPFDQSASYSGAIVRDALMKEWRKTPVDRINYLSDKEKTDLIHRLVNVLVNRIDKEIQGVMQDQIQTAEAHDDNLIQKWIYMCRFKRVIGMTAANASAHRNFISSLWPRAVIVDEASEILESTLSSVILGPRTEHVVLLGISDHLTKPCVANPELVGEPHRLDTSLFERWKSTNIEKAHLEEQWRMHSEIASVIHQFDNRNNNTAPLASCDENMVDGKYPAREALYGISERALYIHYQPSAKDDVINPYYKRLLMSDVTNAQVNEARYVASLATYLSQQPYQKASIAILTLNVLQKYLIRMILKDEIPKRTCFTSNLKNIALDTVEQYAGRQNSFTIISTATPGYSCSTLDNVTQALTRAKYGLFIIGKPEQDRVHPHWKEFANYMQDRGLYGNSIRLTCHAHGDTINAGCWQDFVQMKNGGCQRPCNTLMSDSHTCKEECHFLSHAEVVCREPCNRIRPSGCTHACLKKCYECSKDRVCPPCTEKTEIVLPCGHQMQGLCHMLQGGNGQNIQCKEIVNIDLTCGHSKTIHCYRARDKKVANLKCDLKQSVTLDCGHTVTSQCGIEPICIEPCSQSLECGHKCQGICGIPHLHDRSQCIA</sequence>
<dbReference type="Pfam" id="PF13087">
    <property type="entry name" value="AAA_12"/>
    <property type="match status" value="1"/>
</dbReference>
<evidence type="ECO:0000259" key="2">
    <source>
        <dbReference type="Pfam" id="PF13087"/>
    </source>
</evidence>
<feature type="non-terminal residue" evidence="3">
    <location>
        <position position="1301"/>
    </location>
</feature>